<sequence length="179" mass="20958">MYLGKAMLTHQDKNALMVPYALPDHYILFLVYPWDHLVVVLDPAHYAEKTFTEFLVLLNLAHKYYKDQSGRVKDASKSKLLVKTQWPCCKQLPGSILCGYYMCEMLQINGRYTTEFADMSLENIQTGSTKKTILNLCADICRYIRHDVCNHLGEFYDPESDLAKNDPFKRLREWEKEFM</sequence>
<dbReference type="EnsemblPlants" id="OBART10G02210.1">
    <property type="protein sequence ID" value="OBART10G02210.1"/>
    <property type="gene ID" value="OBART10G02210"/>
</dbReference>
<evidence type="ECO:0008006" key="3">
    <source>
        <dbReference type="Google" id="ProtNLM"/>
    </source>
</evidence>
<dbReference type="PANTHER" id="PTHR33018:SF19">
    <property type="entry name" value="OS12G0558775 PROTEIN"/>
    <property type="match status" value="1"/>
</dbReference>
<dbReference type="Proteomes" id="UP000026960">
    <property type="component" value="Chromosome 10"/>
</dbReference>
<evidence type="ECO:0000313" key="1">
    <source>
        <dbReference type="EnsemblPlants" id="OBART10G02210.1"/>
    </source>
</evidence>
<keyword evidence="2" id="KW-1185">Reference proteome</keyword>
<dbReference type="PaxDb" id="65489-OBART10G02210.1"/>
<dbReference type="InterPro" id="IPR038765">
    <property type="entry name" value="Papain-like_cys_pep_sf"/>
</dbReference>
<protein>
    <recommendedName>
        <fullName evidence="3">Ubiquitin-like protease family profile domain-containing protein</fullName>
    </recommendedName>
</protein>
<dbReference type="Gene3D" id="3.40.395.10">
    <property type="entry name" value="Adenoviral Proteinase, Chain A"/>
    <property type="match status" value="1"/>
</dbReference>
<evidence type="ECO:0000313" key="2">
    <source>
        <dbReference type="Proteomes" id="UP000026960"/>
    </source>
</evidence>
<dbReference type="PANTHER" id="PTHR33018">
    <property type="entry name" value="OS10G0338966 PROTEIN-RELATED"/>
    <property type="match status" value="1"/>
</dbReference>
<proteinExistence type="predicted"/>
<dbReference type="Gramene" id="OBART10G02210.1">
    <property type="protein sequence ID" value="OBART10G02210.1"/>
    <property type="gene ID" value="OBART10G02210"/>
</dbReference>
<accession>A0A0D3HB45</accession>
<dbReference type="HOGENOM" id="CLU_010199_3_0_1"/>
<name>A0A0D3HB45_9ORYZ</name>
<dbReference type="AlphaFoldDB" id="A0A0D3HB45"/>
<dbReference type="SUPFAM" id="SSF54001">
    <property type="entry name" value="Cysteine proteinases"/>
    <property type="match status" value="1"/>
</dbReference>
<organism evidence="1">
    <name type="scientific">Oryza barthii</name>
    <dbReference type="NCBI Taxonomy" id="65489"/>
    <lineage>
        <taxon>Eukaryota</taxon>
        <taxon>Viridiplantae</taxon>
        <taxon>Streptophyta</taxon>
        <taxon>Embryophyta</taxon>
        <taxon>Tracheophyta</taxon>
        <taxon>Spermatophyta</taxon>
        <taxon>Magnoliopsida</taxon>
        <taxon>Liliopsida</taxon>
        <taxon>Poales</taxon>
        <taxon>Poaceae</taxon>
        <taxon>BOP clade</taxon>
        <taxon>Oryzoideae</taxon>
        <taxon>Oryzeae</taxon>
        <taxon>Oryzinae</taxon>
        <taxon>Oryza</taxon>
    </lineage>
</organism>
<reference evidence="1" key="1">
    <citation type="journal article" date="2009" name="Rice">
        <title>De Novo Next Generation Sequencing of Plant Genomes.</title>
        <authorList>
            <person name="Rounsley S."/>
            <person name="Marri P.R."/>
            <person name="Yu Y."/>
            <person name="He R."/>
            <person name="Sisneros N."/>
            <person name="Goicoechea J.L."/>
            <person name="Lee S.J."/>
            <person name="Angelova A."/>
            <person name="Kudrna D."/>
            <person name="Luo M."/>
            <person name="Affourtit J."/>
            <person name="Desany B."/>
            <person name="Knight J."/>
            <person name="Niazi F."/>
            <person name="Egholm M."/>
            <person name="Wing R.A."/>
        </authorList>
    </citation>
    <scope>NUCLEOTIDE SEQUENCE [LARGE SCALE GENOMIC DNA]</scope>
    <source>
        <strain evidence="1">cv. IRGC 105608</strain>
    </source>
</reference>
<reference evidence="1" key="2">
    <citation type="submission" date="2015-03" db="UniProtKB">
        <authorList>
            <consortium name="EnsemblPlants"/>
        </authorList>
    </citation>
    <scope>IDENTIFICATION</scope>
</reference>